<dbReference type="PANTHER" id="PTHR21599">
    <property type="entry name" value="GLYCERATE KINASE"/>
    <property type="match status" value="1"/>
</dbReference>
<dbReference type="PANTHER" id="PTHR21599:SF0">
    <property type="entry name" value="GLYCERATE KINASE"/>
    <property type="match status" value="1"/>
</dbReference>
<sequence length="383" mass="39072">MKIVVAPDSFKESLSAPHAAKAIIDGFSQIYPDADYHALPLADGGEGTVAALVTASGGKVVRCLVHGARMTDVDSFFGMLSDGKTAVIEVAAACGLEQLASALRNPRLTTSFGVGELILAALDQGAEHLLVGLGGTASNDAGAGMLQALGAHLLDGNGKELAPGGAALSQLARIDLSNLDPRLQSLDIEVAFDVSNQLCGPNGASFVFGAQKGADSQGIIELDSALNHFARRCQEQLDVDLLNIEGGGAAGGLGAAFSGLLGAKLRPGVDLLMDALGIDEMLQGADLVITGEGRLDGQSASGKTPVGVAKRAGQFGVPVVAIGGSLGSDYQTLYACGIDVILSCINRIDTLPAILATAEQDLTEAARNVAALWQIAHRHQESS</sequence>
<evidence type="ECO:0000256" key="2">
    <source>
        <dbReference type="ARBA" id="ARBA00022679"/>
    </source>
</evidence>
<evidence type="ECO:0000256" key="3">
    <source>
        <dbReference type="ARBA" id="ARBA00022777"/>
    </source>
</evidence>
<organism evidence="5 6">
    <name type="scientific">Celerinatantimonas yamalensis</name>
    <dbReference type="NCBI Taxonomy" id="559956"/>
    <lineage>
        <taxon>Bacteria</taxon>
        <taxon>Pseudomonadati</taxon>
        <taxon>Pseudomonadota</taxon>
        <taxon>Gammaproteobacteria</taxon>
        <taxon>Celerinatantimonadaceae</taxon>
        <taxon>Celerinatantimonas</taxon>
    </lineage>
</organism>
<dbReference type="InterPro" id="IPR004381">
    <property type="entry name" value="Glycerate_kinase"/>
</dbReference>
<keyword evidence="3 4" id="KW-0418">Kinase</keyword>
<evidence type="ECO:0000313" key="5">
    <source>
        <dbReference type="EMBL" id="MFM2485444.1"/>
    </source>
</evidence>
<reference evidence="5 6" key="1">
    <citation type="journal article" date="2013" name="Int. J. Syst. Evol. Microbiol.">
        <title>Celerinatantimonas yamalensis sp. nov., a cold-adapted diazotrophic bacterium from a cold permafrost brine.</title>
        <authorList>
            <person name="Shcherbakova V."/>
            <person name="Chuvilskaya N."/>
            <person name="Rivkina E."/>
            <person name="Demidov N."/>
            <person name="Uchaeva V."/>
            <person name="Suetin S."/>
            <person name="Suzina N."/>
            <person name="Gilichinsky D."/>
        </authorList>
    </citation>
    <scope>NUCLEOTIDE SEQUENCE [LARGE SCALE GENOMIC DNA]</scope>
    <source>
        <strain evidence="5 6">C7</strain>
    </source>
</reference>
<evidence type="ECO:0000313" key="6">
    <source>
        <dbReference type="Proteomes" id="UP001629953"/>
    </source>
</evidence>
<dbReference type="RefSeq" id="WP_408623679.1">
    <property type="nucleotide sequence ID" value="NZ_JBEQCT010000004.1"/>
</dbReference>
<accession>A0ABW9G7S2</accession>
<proteinExistence type="inferred from homology"/>
<dbReference type="Gene3D" id="3.90.1510.10">
    <property type="entry name" value="Glycerate kinase, domain 2"/>
    <property type="match status" value="1"/>
</dbReference>
<evidence type="ECO:0000256" key="1">
    <source>
        <dbReference type="ARBA" id="ARBA00006284"/>
    </source>
</evidence>
<comment type="caution">
    <text evidence="5">The sequence shown here is derived from an EMBL/GenBank/DDBJ whole genome shotgun (WGS) entry which is preliminary data.</text>
</comment>
<dbReference type="GO" id="GO:0008887">
    <property type="term" value="F:glycerate kinase activity"/>
    <property type="evidence" value="ECO:0007669"/>
    <property type="project" value="UniProtKB-EC"/>
</dbReference>
<protein>
    <submittedName>
        <fullName evidence="5">Glycerate kinase</fullName>
        <ecNumber evidence="5">2.7.1.31</ecNumber>
    </submittedName>
</protein>
<dbReference type="NCBIfam" id="TIGR00045">
    <property type="entry name" value="glycerate kinase"/>
    <property type="match status" value="1"/>
</dbReference>
<dbReference type="PIRSF" id="PIRSF006078">
    <property type="entry name" value="GlxK"/>
    <property type="match status" value="1"/>
</dbReference>
<dbReference type="InterPro" id="IPR036129">
    <property type="entry name" value="Glycerate_kinase_sf"/>
</dbReference>
<gene>
    <name evidence="5" type="ORF">ABUE30_10295</name>
</gene>
<dbReference type="Proteomes" id="UP001629953">
    <property type="component" value="Unassembled WGS sequence"/>
</dbReference>
<dbReference type="InterPro" id="IPR018193">
    <property type="entry name" value="Glyc_kinase_flavodox-like_fold"/>
</dbReference>
<keyword evidence="6" id="KW-1185">Reference proteome</keyword>
<keyword evidence="2 4" id="KW-0808">Transferase</keyword>
<dbReference type="SUPFAM" id="SSF110738">
    <property type="entry name" value="Glycerate kinase I"/>
    <property type="match status" value="1"/>
</dbReference>
<name>A0ABW9G7S2_9GAMM</name>
<evidence type="ECO:0000256" key="4">
    <source>
        <dbReference type="PIRNR" id="PIRNR006078"/>
    </source>
</evidence>
<dbReference type="InterPro" id="IPR018197">
    <property type="entry name" value="Glycerate_kinase_RE-like"/>
</dbReference>
<dbReference type="Gene3D" id="3.40.50.10350">
    <property type="entry name" value="Glycerate kinase, domain 1"/>
    <property type="match status" value="1"/>
</dbReference>
<dbReference type="EMBL" id="JBEQCT010000004">
    <property type="protein sequence ID" value="MFM2485444.1"/>
    <property type="molecule type" value="Genomic_DNA"/>
</dbReference>
<comment type="similarity">
    <text evidence="1 4">Belongs to the glycerate kinase type-1 family.</text>
</comment>
<dbReference type="EC" id="2.7.1.31" evidence="5"/>
<dbReference type="Pfam" id="PF02595">
    <property type="entry name" value="Gly_kinase"/>
    <property type="match status" value="1"/>
</dbReference>